<keyword evidence="2" id="KW-1185">Reference proteome</keyword>
<dbReference type="Proteomes" id="UP000262320">
    <property type="component" value="Segment"/>
</dbReference>
<proteinExistence type="predicted"/>
<sequence>MKRIIEEVIKNVNIVKCEGAICVSVNNNDRRYYAQGVSSRMLDVKRYKV</sequence>
<protein>
    <submittedName>
        <fullName evidence="1">Putative beta-fructosidase</fullName>
    </submittedName>
</protein>
<dbReference type="EMBL" id="MH675552">
    <property type="protein sequence ID" value="AXQ62646.1"/>
    <property type="molecule type" value="Genomic_DNA"/>
</dbReference>
<evidence type="ECO:0000313" key="1">
    <source>
        <dbReference type="EMBL" id="AXQ62646.1"/>
    </source>
</evidence>
<accession>A0A385DT46</accession>
<organism evidence="1 2">
    <name type="scientific">Bacteroides phage crAss001</name>
    <name type="common">Bacteroides phage PhiCrAss001</name>
    <dbReference type="NCBI Taxonomy" id="2301731"/>
    <lineage>
        <taxon>Viruses</taxon>
        <taxon>Duplodnaviria</taxon>
        <taxon>Heunggongvirae</taxon>
        <taxon>Uroviricota</taxon>
        <taxon>Caudoviricetes</taxon>
        <taxon>Crassvirales</taxon>
        <taxon>Steigviridae</taxon>
        <taxon>Asinivirinae</taxon>
        <taxon>Kehishuvirus</taxon>
        <taxon>Kehishuvirus primarius</taxon>
    </lineage>
</organism>
<organismHost>
    <name type="scientific">Bacteroides intestinalis</name>
    <dbReference type="NCBI Taxonomy" id="329854"/>
</organismHost>
<reference evidence="1 2" key="1">
    <citation type="submission" date="2018-07" db="EMBL/GenBank/DDBJ databases">
        <title>PhiCrAss001, a member of the most abundant bacteriophage family in the human gut, infects Bacteroides.</title>
        <authorList>
            <person name="Shkoporov A.N."/>
            <person name="Khokhlova E.V."/>
            <person name="Fitzgerald C.B."/>
            <person name="Stockdale S.R."/>
            <person name="Draper L.A."/>
            <person name="Ross R.P."/>
            <person name="Hill C."/>
        </authorList>
    </citation>
    <scope>NUCLEOTIDE SEQUENCE [LARGE SCALE GENOMIC DNA]</scope>
    <source>
        <strain evidence="2">crAss001</strain>
    </source>
</reference>
<gene>
    <name evidence="1" type="ORF">crAss001_3</name>
</gene>
<name>A0A385DT46_BPCA1</name>
<evidence type="ECO:0000313" key="2">
    <source>
        <dbReference type="Proteomes" id="UP000262320"/>
    </source>
</evidence>